<protein>
    <submittedName>
        <fullName evidence="1">Uncharacterized protein</fullName>
    </submittedName>
</protein>
<name>A0A067PWM8_9AGAM</name>
<dbReference type="InParanoid" id="A0A067PWM8"/>
<dbReference type="STRING" id="933084.A0A067PWM8"/>
<organism evidence="1 2">
    <name type="scientific">Jaapia argillacea MUCL 33604</name>
    <dbReference type="NCBI Taxonomy" id="933084"/>
    <lineage>
        <taxon>Eukaryota</taxon>
        <taxon>Fungi</taxon>
        <taxon>Dikarya</taxon>
        <taxon>Basidiomycota</taxon>
        <taxon>Agaricomycotina</taxon>
        <taxon>Agaricomycetes</taxon>
        <taxon>Agaricomycetidae</taxon>
        <taxon>Jaapiales</taxon>
        <taxon>Jaapiaceae</taxon>
        <taxon>Jaapia</taxon>
    </lineage>
</organism>
<accession>A0A067PWM8</accession>
<dbReference type="HOGENOM" id="CLU_020221_0_0_1"/>
<sequence>MEMSYHDPEPISDVGGFVDSPVSLMDVQAEIPLPAGGSSQLIPPPVKSAVEMETEQFLAQIMPAELAAPMVEEALLEESSYAAPPLKAAVKPGALPKIQKKWKWSGKLLVEFNADQTTELCDITISDPTDPIPGCLKLSICFNSADHIRFRKLHDIADLNAILPACTTVAQAAKVGPQEASDLDAIQTLAKYMDNRNLITFAAMSVNDETVGILLVFSSVTGSLSNRFKVPADLRDTGLLVAVLLPWRLPSDNYSKLEWVRSHSSLSKDPIDISRLITSPLPHSRLHLAVARSIHLLQFPKWLLDHMSVQPPRPYCVWWTPADGSTTHKGFETNALKTLMRHCGAKDVGHKADVRVVFIHIGALTTLCKLPALVERRCKRPEIQFITYGSHESVPPEQWGVREIYPLGGIVTFTPSALLQTPFGAFKLMRQLAEHPLWECYILPSVLGFIIKHQCGDGDPASLLNDNEFMHLDLIEMIEEGEISLIDAPSLNRRWSTDTNSEGLYRRPQAHLTDLLPMKAADRLRFSVQAFTARYANVPPARLASNLEGDISRDLSNMQTQPAIMAEYRRYVIIKGPSDDHLPWDKDV</sequence>
<keyword evidence="2" id="KW-1185">Reference proteome</keyword>
<evidence type="ECO:0000313" key="2">
    <source>
        <dbReference type="Proteomes" id="UP000027265"/>
    </source>
</evidence>
<dbReference type="EMBL" id="KL197727">
    <property type="protein sequence ID" value="KDQ54746.1"/>
    <property type="molecule type" value="Genomic_DNA"/>
</dbReference>
<proteinExistence type="predicted"/>
<gene>
    <name evidence="1" type="ORF">JAAARDRAFT_347429</name>
</gene>
<dbReference type="Proteomes" id="UP000027265">
    <property type="component" value="Unassembled WGS sequence"/>
</dbReference>
<reference evidence="2" key="1">
    <citation type="journal article" date="2014" name="Proc. Natl. Acad. Sci. U.S.A.">
        <title>Extensive sampling of basidiomycete genomes demonstrates inadequacy of the white-rot/brown-rot paradigm for wood decay fungi.</title>
        <authorList>
            <person name="Riley R."/>
            <person name="Salamov A.A."/>
            <person name="Brown D.W."/>
            <person name="Nagy L.G."/>
            <person name="Floudas D."/>
            <person name="Held B.W."/>
            <person name="Levasseur A."/>
            <person name="Lombard V."/>
            <person name="Morin E."/>
            <person name="Otillar R."/>
            <person name="Lindquist E.A."/>
            <person name="Sun H."/>
            <person name="LaButti K.M."/>
            <person name="Schmutz J."/>
            <person name="Jabbour D."/>
            <person name="Luo H."/>
            <person name="Baker S.E."/>
            <person name="Pisabarro A.G."/>
            <person name="Walton J.D."/>
            <person name="Blanchette R.A."/>
            <person name="Henrissat B."/>
            <person name="Martin F."/>
            <person name="Cullen D."/>
            <person name="Hibbett D.S."/>
            <person name="Grigoriev I.V."/>
        </authorList>
    </citation>
    <scope>NUCLEOTIDE SEQUENCE [LARGE SCALE GENOMIC DNA]</scope>
    <source>
        <strain evidence="2">MUCL 33604</strain>
    </source>
</reference>
<evidence type="ECO:0000313" key="1">
    <source>
        <dbReference type="EMBL" id="KDQ54746.1"/>
    </source>
</evidence>
<dbReference type="AlphaFoldDB" id="A0A067PWM8"/>
<dbReference type="OrthoDB" id="433924at2759"/>